<gene>
    <name evidence="1" type="ORF">ERJ77_27500</name>
</gene>
<organism evidence="1 2">
    <name type="scientific">Vibrio anguillarum</name>
    <name type="common">Listonella anguillarum</name>
    <dbReference type="NCBI Taxonomy" id="55601"/>
    <lineage>
        <taxon>Bacteria</taxon>
        <taxon>Pseudomonadati</taxon>
        <taxon>Pseudomonadota</taxon>
        <taxon>Gammaproteobacteria</taxon>
        <taxon>Vibrionales</taxon>
        <taxon>Vibrionaceae</taxon>
        <taxon>Vibrio</taxon>
    </lineage>
</organism>
<dbReference type="Proteomes" id="UP000786185">
    <property type="component" value="Unassembled WGS sequence"/>
</dbReference>
<evidence type="ECO:0000313" key="1">
    <source>
        <dbReference type="EMBL" id="MBF4438163.1"/>
    </source>
</evidence>
<dbReference type="EMBL" id="SCLC01001760">
    <property type="protein sequence ID" value="MBF4438163.1"/>
    <property type="molecule type" value="Genomic_DNA"/>
</dbReference>
<accession>A0AAW4BT65</accession>
<evidence type="ECO:0000313" key="2">
    <source>
        <dbReference type="Proteomes" id="UP000786185"/>
    </source>
</evidence>
<sequence length="136" mass="15843">LFQPTVQYSSRKHNGYETEDIALRTYHSTRIDTLSTSFSLSPYYSRRLNNGVRSDTFGGRMLANMKDGWQLQASYEYEHKDIGSIGNVERFNGELSKRFNLGRLTYRFSANNYGHGWESQQQSLRVDLWNWKAATV</sequence>
<proteinExistence type="predicted"/>
<protein>
    <recommendedName>
        <fullName evidence="3">LPS assembly protein LptD</fullName>
    </recommendedName>
</protein>
<feature type="non-terminal residue" evidence="1">
    <location>
        <position position="136"/>
    </location>
</feature>
<name>A0AAW4BT65_VIBAN</name>
<comment type="caution">
    <text evidence="1">The sequence shown here is derived from an EMBL/GenBank/DDBJ whole genome shotgun (WGS) entry which is preliminary data.</text>
</comment>
<evidence type="ECO:0008006" key="3">
    <source>
        <dbReference type="Google" id="ProtNLM"/>
    </source>
</evidence>
<reference evidence="1" key="1">
    <citation type="journal article" date="2021" name="PeerJ">
        <title>Analysis of 44 Vibrio anguillarum genomes reveals high genetic diversity.</title>
        <authorList>
            <person name="Hansen M.J."/>
            <person name="Dalsgaard I."/>
        </authorList>
    </citation>
    <scope>NUCLEOTIDE SEQUENCE</scope>
    <source>
        <strain evidence="1">850617-1/1</strain>
    </source>
</reference>
<feature type="non-terminal residue" evidence="1">
    <location>
        <position position="1"/>
    </location>
</feature>
<dbReference type="AlphaFoldDB" id="A0AAW4BT65"/>